<dbReference type="Proteomes" id="UP000030960">
    <property type="component" value="Unassembled WGS sequence"/>
</dbReference>
<accession>A0A0B3SA90</accession>
<evidence type="ECO:0000256" key="4">
    <source>
        <dbReference type="ARBA" id="ARBA00022989"/>
    </source>
</evidence>
<dbReference type="InterPro" id="IPR044878">
    <property type="entry name" value="UbiA_sf"/>
</dbReference>
<evidence type="ECO:0000256" key="5">
    <source>
        <dbReference type="ARBA" id="ARBA00023136"/>
    </source>
</evidence>
<feature type="transmembrane region" description="Helical" evidence="6">
    <location>
        <begin position="275"/>
        <end position="297"/>
    </location>
</feature>
<feature type="transmembrane region" description="Helical" evidence="6">
    <location>
        <begin position="245"/>
        <end position="263"/>
    </location>
</feature>
<dbReference type="AlphaFoldDB" id="A0A0B3SA90"/>
<feature type="transmembrane region" description="Helical" evidence="6">
    <location>
        <begin position="175"/>
        <end position="192"/>
    </location>
</feature>
<evidence type="ECO:0000256" key="2">
    <source>
        <dbReference type="ARBA" id="ARBA00022475"/>
    </source>
</evidence>
<feature type="transmembrane region" description="Helical" evidence="6">
    <location>
        <begin position="220"/>
        <end position="239"/>
    </location>
</feature>
<dbReference type="RefSeq" id="WP_043139491.1">
    <property type="nucleotide sequence ID" value="NZ_JSUQ01000006.1"/>
</dbReference>
<evidence type="ECO:0000313" key="7">
    <source>
        <dbReference type="EMBL" id="KHQ53581.1"/>
    </source>
</evidence>
<protein>
    <submittedName>
        <fullName evidence="7">Putative manganese transport system permease protein</fullName>
    </submittedName>
</protein>
<sequence length="301" mass="32435">MTPVQRFLIYQKERFPLAKTAPLLAVFSAASITVSALLAGRPLPGLGSYGAGFLLAMILFFQMRAADEWKDREIDRLYRPERPIPRGMVQLRAVLWLAVGVIPLGLIAAAGAGVVWLLLLCWLWLALMTVEFGAPEWLRAHMLVYLVSHMAIMPIMDLMLTGIEWRGKGGPAPGLWLFLALSFVNGCVLEIGRKTWAPDAEREGVESYSSLWGAERSARIWLALVAVAASLLVGLGAVLGLFWPFVVLAGLGLAGAALVSFAFTRHPSRTTQARLDAAAGLWVLVCYAGAAGLPLVLGGGT</sequence>
<dbReference type="GO" id="GO:0016765">
    <property type="term" value="F:transferase activity, transferring alkyl or aryl (other than methyl) groups"/>
    <property type="evidence" value="ECO:0007669"/>
    <property type="project" value="InterPro"/>
</dbReference>
<gene>
    <name evidence="7" type="ORF">OA50_01568</name>
</gene>
<evidence type="ECO:0000256" key="1">
    <source>
        <dbReference type="ARBA" id="ARBA00004141"/>
    </source>
</evidence>
<dbReference type="PATRIC" id="fig|1515334.3.peg.1574"/>
<reference evidence="7 8" key="1">
    <citation type="submission" date="2014-10" db="EMBL/GenBank/DDBJ databases">
        <title>Genome sequence of Ponticoccus sp. strain UMTAT08 isolated from clonal culture of toxic dinoflagellate Alexandrium tamiyavanichii.</title>
        <authorList>
            <person name="Gan H.Y."/>
            <person name="Muhd D.-D."/>
            <person name="Mohd Noor M.E."/>
            <person name="Yeong Y.S."/>
            <person name="Usup G."/>
        </authorList>
    </citation>
    <scope>NUCLEOTIDE SEQUENCE [LARGE SCALE GENOMIC DNA]</scope>
    <source>
        <strain evidence="7 8">UMTAT08</strain>
    </source>
</reference>
<dbReference type="STRING" id="561184.SAMN05216376_101268"/>
<keyword evidence="2" id="KW-1003">Cell membrane</keyword>
<keyword evidence="5 6" id="KW-0472">Membrane</keyword>
<comment type="subcellular location">
    <subcellularLocation>
        <location evidence="1">Membrane</location>
        <topology evidence="1">Multi-pass membrane protein</topology>
    </subcellularLocation>
</comment>
<dbReference type="InterPro" id="IPR000537">
    <property type="entry name" value="UbiA_prenyltransferase"/>
</dbReference>
<dbReference type="GO" id="GO:0016020">
    <property type="term" value="C:membrane"/>
    <property type="evidence" value="ECO:0007669"/>
    <property type="project" value="UniProtKB-SubCell"/>
</dbReference>
<feature type="transmembrane region" description="Helical" evidence="6">
    <location>
        <begin position="142"/>
        <end position="163"/>
    </location>
</feature>
<proteinExistence type="predicted"/>
<keyword evidence="8" id="KW-1185">Reference proteome</keyword>
<evidence type="ECO:0000256" key="6">
    <source>
        <dbReference type="SAM" id="Phobius"/>
    </source>
</evidence>
<evidence type="ECO:0000313" key="8">
    <source>
        <dbReference type="Proteomes" id="UP000030960"/>
    </source>
</evidence>
<dbReference type="Gene3D" id="1.10.357.140">
    <property type="entry name" value="UbiA prenyltransferase"/>
    <property type="match status" value="1"/>
</dbReference>
<evidence type="ECO:0000256" key="3">
    <source>
        <dbReference type="ARBA" id="ARBA00022692"/>
    </source>
</evidence>
<comment type="caution">
    <text evidence="7">The sequence shown here is derived from an EMBL/GenBank/DDBJ whole genome shotgun (WGS) entry which is preliminary data.</text>
</comment>
<name>A0A0B3SA90_9RHOB</name>
<keyword evidence="3 6" id="KW-0812">Transmembrane</keyword>
<organism evidence="7 8">
    <name type="scientific">Mameliella alba</name>
    <dbReference type="NCBI Taxonomy" id="561184"/>
    <lineage>
        <taxon>Bacteria</taxon>
        <taxon>Pseudomonadati</taxon>
        <taxon>Pseudomonadota</taxon>
        <taxon>Alphaproteobacteria</taxon>
        <taxon>Rhodobacterales</taxon>
        <taxon>Roseobacteraceae</taxon>
        <taxon>Mameliella</taxon>
    </lineage>
</organism>
<feature type="transmembrane region" description="Helical" evidence="6">
    <location>
        <begin position="21"/>
        <end position="40"/>
    </location>
</feature>
<feature type="transmembrane region" description="Helical" evidence="6">
    <location>
        <begin position="46"/>
        <end position="66"/>
    </location>
</feature>
<dbReference type="OrthoDB" id="7594477at2"/>
<keyword evidence="4 6" id="KW-1133">Transmembrane helix</keyword>
<feature type="transmembrane region" description="Helical" evidence="6">
    <location>
        <begin position="87"/>
        <end position="107"/>
    </location>
</feature>
<dbReference type="Pfam" id="PF01040">
    <property type="entry name" value="UbiA"/>
    <property type="match status" value="1"/>
</dbReference>
<dbReference type="EMBL" id="JSUQ01000006">
    <property type="protein sequence ID" value="KHQ53581.1"/>
    <property type="molecule type" value="Genomic_DNA"/>
</dbReference>